<protein>
    <recommendedName>
        <fullName evidence="7">Ubiquitin carboxyl-terminal hydrolase</fullName>
        <ecNumber evidence="7">3.4.19.12</ecNumber>
    </recommendedName>
</protein>
<evidence type="ECO:0000256" key="7">
    <source>
        <dbReference type="RuleBase" id="RU361215"/>
    </source>
</evidence>
<keyword evidence="11" id="KW-1185">Reference proteome</keyword>
<dbReference type="PANTHER" id="PTHR10589">
    <property type="entry name" value="UBIQUITIN CARBOXYL-TERMINAL HYDROLASE"/>
    <property type="match status" value="1"/>
</dbReference>
<evidence type="ECO:0000256" key="3">
    <source>
        <dbReference type="ARBA" id="ARBA00022786"/>
    </source>
</evidence>
<evidence type="ECO:0000313" key="10">
    <source>
        <dbReference type="EMBL" id="KAJ9666544.1"/>
    </source>
</evidence>
<feature type="site" description="Important for enzyme activity" evidence="6">
    <location>
        <position position="378"/>
    </location>
</feature>
<keyword evidence="3 6" id="KW-0833">Ubl conjugation pathway</keyword>
<dbReference type="Gene3D" id="3.40.532.10">
    <property type="entry name" value="Peptidase C12, ubiquitin carboxyl-terminal hydrolase"/>
    <property type="match status" value="1"/>
</dbReference>
<dbReference type="Pfam" id="PF01088">
    <property type="entry name" value="Peptidase_C12"/>
    <property type="match status" value="1"/>
</dbReference>
<feature type="compositionally biased region" description="Acidic residues" evidence="8">
    <location>
        <begin position="347"/>
        <end position="356"/>
    </location>
</feature>
<keyword evidence="4 6" id="KW-0378">Hydrolase</keyword>
<dbReference type="PROSITE" id="PS52048">
    <property type="entry name" value="UCH_DOMAIN"/>
    <property type="match status" value="1"/>
</dbReference>
<feature type="compositionally biased region" description="Basic residues" evidence="8">
    <location>
        <begin position="577"/>
        <end position="586"/>
    </location>
</feature>
<proteinExistence type="inferred from homology"/>
<feature type="compositionally biased region" description="Basic and acidic residues" evidence="8">
    <location>
        <begin position="48"/>
        <end position="99"/>
    </location>
</feature>
<dbReference type="InterPro" id="IPR036959">
    <property type="entry name" value="Peptidase_C12_UCH_sf"/>
</dbReference>
<feature type="active site" description="Proton donor" evidence="6">
    <location>
        <position position="363"/>
    </location>
</feature>
<evidence type="ECO:0000256" key="4">
    <source>
        <dbReference type="ARBA" id="ARBA00022801"/>
    </source>
</evidence>
<feature type="domain" description="UCH catalytic" evidence="9">
    <location>
        <begin position="155"/>
        <end position="425"/>
    </location>
</feature>
<dbReference type="CDD" id="cd09617">
    <property type="entry name" value="Peptidase_C12_UCH37_BAP1"/>
    <property type="match status" value="1"/>
</dbReference>
<keyword evidence="5 6" id="KW-0788">Thiol protease</keyword>
<evidence type="ECO:0000313" key="11">
    <source>
        <dbReference type="Proteomes" id="UP001172684"/>
    </source>
</evidence>
<sequence length="607" mass="67546">MVQTCASKRKSAEAESVNGTRDGTEELSQKVTSPKAPSESPKRRKLNGTKEAKQKSEELAAKQDAEEHDVTAQDVKAQDAKEQVAKVQDAEEQRAKQPDAEEPDAKEEGAKLRTTGKRDAENGSNGQQDAEDQDDEEGFADFTEAMDAEKRAWQGFCEIESEPAYFNVMLKEFGVQGVKVQEVYGLDPDMLAMLPKPVYGLIFLFRYRELDADTQEATCPSHIWFANQIDPHSCATVAMLNIINNIPDVDIGEHLRSFKDFTQDFPPHLRGREINSFEFVKHVHNSFARQIDMLKIDLEMAEKVQAAEKQKKAEAAAKARAAKASTAKASASKSRSTKRKARAARESDDEEPDQVDDEEAAYHFSAYMPIGSTVWKLDGLDRQPTQFGDIEPEADWLTTVADVLSSRMAQYEANDISFNLMALVKDPLIALRKDLAENVKCLNTVEGRLDEVEGDWKGFLPADQGGNVLTTMSVELGISVQDIEDAVLPPSVAEKLVKREQPEEEDYTLQDLLHLRGQLVAAQAPLRAGIRDELESAESDKKKATTRRHDYGPFIEEWLDMLQENGELDALVEKQLPPKKGKKTPAKKTVPTKKGGNGGRVTKKGRK</sequence>
<organism evidence="10 11">
    <name type="scientific">Coniosporium apollinis</name>
    <dbReference type="NCBI Taxonomy" id="61459"/>
    <lineage>
        <taxon>Eukaryota</taxon>
        <taxon>Fungi</taxon>
        <taxon>Dikarya</taxon>
        <taxon>Ascomycota</taxon>
        <taxon>Pezizomycotina</taxon>
        <taxon>Dothideomycetes</taxon>
        <taxon>Dothideomycetes incertae sedis</taxon>
        <taxon>Coniosporium</taxon>
    </lineage>
</organism>
<keyword evidence="2 6" id="KW-0645">Protease</keyword>
<feature type="region of interest" description="Disordered" evidence="8">
    <location>
        <begin position="573"/>
        <end position="607"/>
    </location>
</feature>
<gene>
    <name evidence="10" type="ORF">H2201_003467</name>
</gene>
<evidence type="ECO:0000256" key="6">
    <source>
        <dbReference type="PROSITE-ProRule" id="PRU01393"/>
    </source>
</evidence>
<dbReference type="InterPro" id="IPR038765">
    <property type="entry name" value="Papain-like_cys_pep_sf"/>
</dbReference>
<feature type="site" description="Transition state stabilizer" evidence="6">
    <location>
        <position position="228"/>
    </location>
</feature>
<dbReference type="EC" id="3.4.19.12" evidence="7"/>
<dbReference type="EMBL" id="JAPDRL010000019">
    <property type="protein sequence ID" value="KAJ9666544.1"/>
    <property type="molecule type" value="Genomic_DNA"/>
</dbReference>
<dbReference type="Proteomes" id="UP001172684">
    <property type="component" value="Unassembled WGS sequence"/>
</dbReference>
<comment type="catalytic activity">
    <reaction evidence="1 6 7">
        <text>Thiol-dependent hydrolysis of ester, thioester, amide, peptide and isopeptide bonds formed by the C-terminal Gly of ubiquitin (a 76-residue protein attached to proteins as an intracellular targeting signal).</text>
        <dbReference type="EC" id="3.4.19.12"/>
    </reaction>
</comment>
<name>A0ABQ9NZ30_9PEZI</name>
<evidence type="ECO:0000256" key="5">
    <source>
        <dbReference type="ARBA" id="ARBA00022807"/>
    </source>
</evidence>
<comment type="caution">
    <text evidence="10">The sequence shown here is derived from an EMBL/GenBank/DDBJ whole genome shotgun (WGS) entry which is preliminary data.</text>
</comment>
<accession>A0ABQ9NZ30</accession>
<feature type="region of interest" description="Disordered" evidence="8">
    <location>
        <begin position="315"/>
        <end position="356"/>
    </location>
</feature>
<feature type="compositionally biased region" description="Basic and acidic residues" evidence="8">
    <location>
        <begin position="106"/>
        <end position="121"/>
    </location>
</feature>
<dbReference type="SUPFAM" id="SSF54001">
    <property type="entry name" value="Cysteine proteinases"/>
    <property type="match status" value="1"/>
</dbReference>
<dbReference type="PRINTS" id="PR00707">
    <property type="entry name" value="UBCTHYDRLASE"/>
</dbReference>
<reference evidence="10" key="1">
    <citation type="submission" date="2022-10" db="EMBL/GenBank/DDBJ databases">
        <title>Culturing micro-colonial fungi from biological soil crusts in the Mojave desert and describing Neophaeococcomyces mojavensis, and introducing the new genera and species Taxawa tesnikishii.</title>
        <authorList>
            <person name="Kurbessoian T."/>
            <person name="Stajich J.E."/>
        </authorList>
    </citation>
    <scope>NUCLEOTIDE SEQUENCE</scope>
    <source>
        <strain evidence="10">TK_1</strain>
    </source>
</reference>
<evidence type="ECO:0000256" key="2">
    <source>
        <dbReference type="ARBA" id="ARBA00022670"/>
    </source>
</evidence>
<dbReference type="InterPro" id="IPR001578">
    <property type="entry name" value="Peptidase_C12_UCH"/>
</dbReference>
<feature type="compositionally biased region" description="Low complexity" evidence="8">
    <location>
        <begin position="318"/>
        <end position="334"/>
    </location>
</feature>
<feature type="active site" description="Nucleophile" evidence="6">
    <location>
        <position position="234"/>
    </location>
</feature>
<evidence type="ECO:0000259" key="9">
    <source>
        <dbReference type="PROSITE" id="PS52048"/>
    </source>
</evidence>
<dbReference type="PROSITE" id="PS52049">
    <property type="entry name" value="ULD"/>
    <property type="match status" value="1"/>
</dbReference>
<evidence type="ECO:0000256" key="8">
    <source>
        <dbReference type="SAM" id="MobiDB-lite"/>
    </source>
</evidence>
<dbReference type="PANTHER" id="PTHR10589:SF29">
    <property type="entry name" value="UBIQUITIN CARBOXYL-TERMINAL HYDROLASE"/>
    <property type="match status" value="1"/>
</dbReference>
<evidence type="ECO:0000256" key="1">
    <source>
        <dbReference type="ARBA" id="ARBA00000707"/>
    </source>
</evidence>
<comment type="similarity">
    <text evidence="6 7">Belongs to the peptidase C12 family.</text>
</comment>
<feature type="region of interest" description="Disordered" evidence="8">
    <location>
        <begin position="1"/>
        <end position="135"/>
    </location>
</feature>